<evidence type="ECO:0000313" key="4">
    <source>
        <dbReference type="Proteomes" id="UP000031552"/>
    </source>
</evidence>
<evidence type="ECO:0000313" key="3">
    <source>
        <dbReference type="EMBL" id="CDR33348.1"/>
    </source>
</evidence>
<keyword evidence="2" id="KW-0812">Transmembrane</keyword>
<comment type="caution">
    <text evidence="3">The sequence shown here is derived from an EMBL/GenBank/DDBJ whole genome shotgun (WGS) entry which is preliminary data.</text>
</comment>
<dbReference type="RefSeq" id="WP_041016853.1">
    <property type="nucleotide sequence ID" value="NZ_CCEJ010000003.1"/>
</dbReference>
<sequence>MHNVGSSAPASIPFQGVDPVDEKKEAREAQQEPKKVEGFANQFFKSIMSLAGFVAISLGAVFCRKLITDMSKDQKKEGLSAEFTSLGKSVIDTLAAKAQETFEEVCPAKPLPPEVFSSFVKWQKSHEANDILYS</sequence>
<feature type="compositionally biased region" description="Basic and acidic residues" evidence="1">
    <location>
        <begin position="20"/>
        <end position="34"/>
    </location>
</feature>
<accession>A0A090D161</accession>
<dbReference type="EMBL" id="CCEJ010000003">
    <property type="protein sequence ID" value="CDR33348.1"/>
    <property type="molecule type" value="Genomic_DNA"/>
</dbReference>
<evidence type="ECO:0000256" key="2">
    <source>
        <dbReference type="SAM" id="Phobius"/>
    </source>
</evidence>
<reference evidence="3" key="2">
    <citation type="submission" date="2014-09" db="EMBL/GenBank/DDBJ databases">
        <title>Criblamydia sequanensis harbors a mega-plasmid encoding arsenite resistance.</title>
        <authorList>
            <person name="Bertelli C."/>
            <person name="Goesmann A."/>
            <person name="Greub G."/>
        </authorList>
    </citation>
    <scope>NUCLEOTIDE SEQUENCE [LARGE SCALE GENOMIC DNA]</scope>
    <source>
        <strain evidence="3">CRIB-18</strain>
    </source>
</reference>
<proteinExistence type="predicted"/>
<feature type="region of interest" description="Disordered" evidence="1">
    <location>
        <begin position="1"/>
        <end position="34"/>
    </location>
</feature>
<keyword evidence="2" id="KW-0472">Membrane</keyword>
<protein>
    <submittedName>
        <fullName evidence="3">Membrane protein</fullName>
    </submittedName>
</protein>
<dbReference type="AlphaFoldDB" id="A0A090D161"/>
<dbReference type="Proteomes" id="UP000031552">
    <property type="component" value="Unassembled WGS sequence"/>
</dbReference>
<evidence type="ECO:0000256" key="1">
    <source>
        <dbReference type="SAM" id="MobiDB-lite"/>
    </source>
</evidence>
<dbReference type="STRING" id="1437425.CSEC_0513"/>
<keyword evidence="2" id="KW-1133">Transmembrane helix</keyword>
<organism evidence="3 4">
    <name type="scientific">Candidatus Criblamydia sequanensis CRIB-18</name>
    <dbReference type="NCBI Taxonomy" id="1437425"/>
    <lineage>
        <taxon>Bacteria</taxon>
        <taxon>Pseudomonadati</taxon>
        <taxon>Chlamydiota</taxon>
        <taxon>Chlamydiia</taxon>
        <taxon>Parachlamydiales</taxon>
        <taxon>Candidatus Criblamydiaceae</taxon>
        <taxon>Candidatus Criblamydia</taxon>
    </lineage>
</organism>
<gene>
    <name evidence="3" type="ORF">CSEC_0513</name>
</gene>
<keyword evidence="4" id="KW-1185">Reference proteome</keyword>
<name>A0A090D161_9BACT</name>
<reference evidence="3" key="1">
    <citation type="submission" date="2013-12" db="EMBL/GenBank/DDBJ databases">
        <authorList>
            <person name="Linke B."/>
        </authorList>
    </citation>
    <scope>NUCLEOTIDE SEQUENCE [LARGE SCALE GENOMIC DNA]</scope>
    <source>
        <strain evidence="3">CRIB-18</strain>
    </source>
</reference>
<feature type="transmembrane region" description="Helical" evidence="2">
    <location>
        <begin position="47"/>
        <end position="67"/>
    </location>
</feature>